<dbReference type="CDD" id="cd08977">
    <property type="entry name" value="SusD"/>
    <property type="match status" value="1"/>
</dbReference>
<accession>A0ABR6EUC7</accession>
<keyword evidence="3" id="KW-0732">Signal</keyword>
<feature type="domain" description="SusD-like N-terminal" evidence="7">
    <location>
        <begin position="36"/>
        <end position="233"/>
    </location>
</feature>
<proteinExistence type="inferred from homology"/>
<comment type="similarity">
    <text evidence="2">Belongs to the SusD family.</text>
</comment>
<dbReference type="InterPro" id="IPR033985">
    <property type="entry name" value="SusD-like_N"/>
</dbReference>
<keyword evidence="5" id="KW-0998">Cell outer membrane</keyword>
<evidence type="ECO:0000256" key="3">
    <source>
        <dbReference type="ARBA" id="ARBA00022729"/>
    </source>
</evidence>
<evidence type="ECO:0000313" key="9">
    <source>
        <dbReference type="Proteomes" id="UP000636110"/>
    </source>
</evidence>
<evidence type="ECO:0000256" key="5">
    <source>
        <dbReference type="ARBA" id="ARBA00023237"/>
    </source>
</evidence>
<dbReference type="Pfam" id="PF07980">
    <property type="entry name" value="SusD_RagB"/>
    <property type="match status" value="1"/>
</dbReference>
<protein>
    <submittedName>
        <fullName evidence="8">RagB/SusD family nutrient uptake outer membrane protein</fullName>
    </submittedName>
</protein>
<dbReference type="InterPro" id="IPR011990">
    <property type="entry name" value="TPR-like_helical_dom_sf"/>
</dbReference>
<dbReference type="InterPro" id="IPR012944">
    <property type="entry name" value="SusD_RagB_dom"/>
</dbReference>
<dbReference type="Pfam" id="PF14322">
    <property type="entry name" value="SusD-like_3"/>
    <property type="match status" value="1"/>
</dbReference>
<keyword evidence="4" id="KW-0472">Membrane</keyword>
<gene>
    <name evidence="8" type="ORF">GM920_08135</name>
</gene>
<organism evidence="8 9">
    <name type="scientific">Pedobacter gandavensis</name>
    <dbReference type="NCBI Taxonomy" id="2679963"/>
    <lineage>
        <taxon>Bacteria</taxon>
        <taxon>Pseudomonadati</taxon>
        <taxon>Bacteroidota</taxon>
        <taxon>Sphingobacteriia</taxon>
        <taxon>Sphingobacteriales</taxon>
        <taxon>Sphingobacteriaceae</taxon>
        <taxon>Pedobacter</taxon>
    </lineage>
</organism>
<dbReference type="RefSeq" id="WP_182955572.1">
    <property type="nucleotide sequence ID" value="NZ_WNXC01000002.1"/>
</dbReference>
<reference evidence="8 9" key="1">
    <citation type="submission" date="2019-11" db="EMBL/GenBank/DDBJ databases">
        <title>Description of Pedobacter sp. LMG 31462T.</title>
        <authorList>
            <person name="Carlier A."/>
            <person name="Qi S."/>
            <person name="Vandamme P."/>
        </authorList>
    </citation>
    <scope>NUCLEOTIDE SEQUENCE [LARGE SCALE GENOMIC DNA]</scope>
    <source>
        <strain evidence="8 9">LMG 31462</strain>
    </source>
</reference>
<comment type="caution">
    <text evidence="8">The sequence shown here is derived from an EMBL/GenBank/DDBJ whole genome shotgun (WGS) entry which is preliminary data.</text>
</comment>
<comment type="subcellular location">
    <subcellularLocation>
        <location evidence="1">Cell outer membrane</location>
    </subcellularLocation>
</comment>
<dbReference type="Gene3D" id="1.25.40.390">
    <property type="match status" value="1"/>
</dbReference>
<evidence type="ECO:0000256" key="2">
    <source>
        <dbReference type="ARBA" id="ARBA00006275"/>
    </source>
</evidence>
<evidence type="ECO:0000256" key="1">
    <source>
        <dbReference type="ARBA" id="ARBA00004442"/>
    </source>
</evidence>
<keyword evidence="9" id="KW-1185">Reference proteome</keyword>
<dbReference type="Proteomes" id="UP000636110">
    <property type="component" value="Unassembled WGS sequence"/>
</dbReference>
<name>A0ABR6EUC7_9SPHI</name>
<evidence type="ECO:0000259" key="6">
    <source>
        <dbReference type="Pfam" id="PF07980"/>
    </source>
</evidence>
<evidence type="ECO:0000259" key="7">
    <source>
        <dbReference type="Pfam" id="PF14322"/>
    </source>
</evidence>
<dbReference type="PROSITE" id="PS51257">
    <property type="entry name" value="PROKAR_LIPOPROTEIN"/>
    <property type="match status" value="1"/>
</dbReference>
<dbReference type="EMBL" id="WNXC01000002">
    <property type="protein sequence ID" value="MBB2148879.1"/>
    <property type="molecule type" value="Genomic_DNA"/>
</dbReference>
<dbReference type="SUPFAM" id="SSF48452">
    <property type="entry name" value="TPR-like"/>
    <property type="match status" value="1"/>
</dbReference>
<feature type="domain" description="RagB/SusD" evidence="6">
    <location>
        <begin position="383"/>
        <end position="515"/>
    </location>
</feature>
<evidence type="ECO:0000313" key="8">
    <source>
        <dbReference type="EMBL" id="MBB2148879.1"/>
    </source>
</evidence>
<sequence>MKKIFFITLLGLGMVSSGCKKLVDEKPLSDGTLENFYKNRFDAEAGMAGMYGGFQRVMVGEKQFFNRYTYWGDARADNFERFKTYAKNSDNEMHFNTLTANNDWADWSPLYQVIGRANLLIKKLPEVNSFTQPGSANELPAATLKSYMAECYAMRAMSYFYIARVWGAAPIRTEPYVSIYDDPEQARDSQEKVLDQVISDLTTAYNTMAKGATAKVFYISEAAVCAMMADVYMWKKDYPNAIIWSKRLFAAKGPTGKVYNAAGALATGAGGAATDLQPTAIWKDMFVNPASSVEAIWNIHWDYAANGCACMAGLSTSPNNTAYRIAEEVFTSWSLSTTDIRVKQTFDINTKTRDRMWKWYPGVYTPGVAGAYSYTGTFGATLNVLLPMYRLSDQFLLYAEALNKTGDQLNALRYLNLIHTRAGLPAYTADLFPTAKDLETAILQERKLELFGEGKRWFDLVRTDRVAEFMDPILITRQIEQGATPIGWGTDKRKYLWPLNRNVLNSNSLLVQNQPYTE</sequence>
<evidence type="ECO:0000256" key="4">
    <source>
        <dbReference type="ARBA" id="ARBA00023136"/>
    </source>
</evidence>